<name>A0ABP6SS99_9ACTN</name>
<dbReference type="RefSeq" id="WP_345726778.1">
    <property type="nucleotide sequence ID" value="NZ_BAAAYN010000006.1"/>
</dbReference>
<dbReference type="PANTHER" id="PTHR43751:SF2">
    <property type="entry name" value="SULFATASE N-TERMINAL DOMAIN-CONTAINING PROTEIN"/>
    <property type="match status" value="1"/>
</dbReference>
<dbReference type="InterPro" id="IPR000917">
    <property type="entry name" value="Sulfatase_N"/>
</dbReference>
<dbReference type="PANTHER" id="PTHR43751">
    <property type="entry name" value="SULFATASE"/>
    <property type="match status" value="1"/>
</dbReference>
<dbReference type="Proteomes" id="UP001501676">
    <property type="component" value="Unassembled WGS sequence"/>
</dbReference>
<dbReference type="CDD" id="cd16142">
    <property type="entry name" value="ARS_like"/>
    <property type="match status" value="1"/>
</dbReference>
<dbReference type="Pfam" id="PF14707">
    <property type="entry name" value="Sulfatase_C"/>
    <property type="match status" value="1"/>
</dbReference>
<evidence type="ECO:0000259" key="1">
    <source>
        <dbReference type="Pfam" id="PF00884"/>
    </source>
</evidence>
<dbReference type="InterPro" id="IPR052701">
    <property type="entry name" value="GAG_Ulvan_Degrading_Sulfatases"/>
</dbReference>
<evidence type="ECO:0000313" key="2">
    <source>
        <dbReference type="EMBL" id="GAA3383611.1"/>
    </source>
</evidence>
<comment type="caution">
    <text evidence="2">The sequence shown here is derived from an EMBL/GenBank/DDBJ whole genome shotgun (WGS) entry which is preliminary data.</text>
</comment>
<proteinExistence type="predicted"/>
<organism evidence="2 3">
    <name type="scientific">Cryptosporangium minutisporangium</name>
    <dbReference type="NCBI Taxonomy" id="113569"/>
    <lineage>
        <taxon>Bacteria</taxon>
        <taxon>Bacillati</taxon>
        <taxon>Actinomycetota</taxon>
        <taxon>Actinomycetes</taxon>
        <taxon>Cryptosporangiales</taxon>
        <taxon>Cryptosporangiaceae</taxon>
        <taxon>Cryptosporangium</taxon>
    </lineage>
</organism>
<dbReference type="Gene3D" id="3.30.1120.10">
    <property type="match status" value="1"/>
</dbReference>
<sequence length="500" mass="56126">MPTDRPNILVIWGDDIGIANLSCYTDGLMGYRTPNIDRIAAEGARFTDYYGEQSCTAGRAAFICGQNPIRTGLTKVGMPGATVGLQPEDPTIATALKAHGYATGQFGKNHLGDRDEHLPTAHGFDEFFGNLYHLNAEEEPELEDYPTPEEMPDFHKRFGPRGVIHSWAEKDGTQRIEDTGPLTKKRMETVDEEFLAAASGFIRDKATAEEPFFMWFNSTHMHFRTHVKPESRGQAGRWQSDYHDAMVDHDKLVGELLGLLDELGIAENTIVVYSTDNGPHMNTWPDGGMTPFRGEKNSNWEGAYRVPAVVRWPGRITPGTVFNGMVSHADWFPTLLAAAGVPDIVDQLKAGVELNGTRFKVCLDGHDQTAYLTGEAEESPRRHFFYVSDDGDLTAVRFAHWKLVFMEQRAPGTLRVWAEPFTPLRVPKIFNLRTDPYERADITSNTYYDWVLDHAWIVVPMQSYVFNMLQSFAEFPRRQEPASFSLEQVLAKLQTGIGSA</sequence>
<gene>
    <name evidence="2" type="ORF">GCM10020369_10140</name>
</gene>
<evidence type="ECO:0000313" key="3">
    <source>
        <dbReference type="Proteomes" id="UP001501676"/>
    </source>
</evidence>
<dbReference type="Gene3D" id="3.40.720.10">
    <property type="entry name" value="Alkaline Phosphatase, subunit A"/>
    <property type="match status" value="1"/>
</dbReference>
<dbReference type="InterPro" id="IPR017850">
    <property type="entry name" value="Alkaline_phosphatase_core_sf"/>
</dbReference>
<feature type="domain" description="Sulfatase N-terminal" evidence="1">
    <location>
        <begin position="6"/>
        <end position="341"/>
    </location>
</feature>
<reference evidence="3" key="1">
    <citation type="journal article" date="2019" name="Int. J. Syst. Evol. Microbiol.">
        <title>The Global Catalogue of Microorganisms (GCM) 10K type strain sequencing project: providing services to taxonomists for standard genome sequencing and annotation.</title>
        <authorList>
            <consortium name="The Broad Institute Genomics Platform"/>
            <consortium name="The Broad Institute Genome Sequencing Center for Infectious Disease"/>
            <person name="Wu L."/>
            <person name="Ma J."/>
        </authorList>
    </citation>
    <scope>NUCLEOTIDE SEQUENCE [LARGE SCALE GENOMIC DNA]</scope>
    <source>
        <strain evidence="3">JCM 9458</strain>
    </source>
</reference>
<dbReference type="Pfam" id="PF00884">
    <property type="entry name" value="Sulfatase"/>
    <property type="match status" value="1"/>
</dbReference>
<keyword evidence="3" id="KW-1185">Reference proteome</keyword>
<protein>
    <submittedName>
        <fullName evidence="2">Arylsulfatase</fullName>
    </submittedName>
</protein>
<dbReference type="EMBL" id="BAAAYN010000006">
    <property type="protein sequence ID" value="GAA3383611.1"/>
    <property type="molecule type" value="Genomic_DNA"/>
</dbReference>
<accession>A0ABP6SS99</accession>
<dbReference type="SUPFAM" id="SSF53649">
    <property type="entry name" value="Alkaline phosphatase-like"/>
    <property type="match status" value="1"/>
</dbReference>